<dbReference type="AlphaFoldDB" id="A0A412W2D2"/>
<dbReference type="InterPro" id="IPR013740">
    <property type="entry name" value="Redoxin"/>
</dbReference>
<protein>
    <submittedName>
        <fullName evidence="5">TlpA family protein disulfide reductase</fullName>
    </submittedName>
</protein>
<dbReference type="Pfam" id="PF08534">
    <property type="entry name" value="Redoxin"/>
    <property type="match status" value="1"/>
</dbReference>
<comment type="subcellular location">
    <subcellularLocation>
        <location evidence="1">Cell envelope</location>
    </subcellularLocation>
</comment>
<dbReference type="PANTHER" id="PTHR42852">
    <property type="entry name" value="THIOL:DISULFIDE INTERCHANGE PROTEIN DSBE"/>
    <property type="match status" value="1"/>
</dbReference>
<dbReference type="InterPro" id="IPR036249">
    <property type="entry name" value="Thioredoxin-like_sf"/>
</dbReference>
<dbReference type="GO" id="GO:0030313">
    <property type="term" value="C:cell envelope"/>
    <property type="evidence" value="ECO:0007669"/>
    <property type="project" value="UniProtKB-SubCell"/>
</dbReference>
<dbReference type="Proteomes" id="UP000283426">
    <property type="component" value="Unassembled WGS sequence"/>
</dbReference>
<dbReference type="PANTHER" id="PTHR42852:SF6">
    <property type="entry name" value="THIOL:DISULFIDE INTERCHANGE PROTEIN DSBE"/>
    <property type="match status" value="1"/>
</dbReference>
<dbReference type="EMBL" id="QRYW01000064">
    <property type="protein sequence ID" value="RGV17832.1"/>
    <property type="molecule type" value="Genomic_DNA"/>
</dbReference>
<gene>
    <name evidence="5" type="ORF">DWW24_20610</name>
</gene>
<dbReference type="InterPro" id="IPR050553">
    <property type="entry name" value="Thioredoxin_ResA/DsbE_sf"/>
</dbReference>
<proteinExistence type="predicted"/>
<dbReference type="GO" id="GO:0017004">
    <property type="term" value="P:cytochrome complex assembly"/>
    <property type="evidence" value="ECO:0007669"/>
    <property type="project" value="UniProtKB-KW"/>
</dbReference>
<dbReference type="GO" id="GO:0016491">
    <property type="term" value="F:oxidoreductase activity"/>
    <property type="evidence" value="ECO:0007669"/>
    <property type="project" value="InterPro"/>
</dbReference>
<evidence type="ECO:0000313" key="5">
    <source>
        <dbReference type="EMBL" id="RGV17832.1"/>
    </source>
</evidence>
<evidence type="ECO:0000256" key="4">
    <source>
        <dbReference type="ARBA" id="ARBA00023284"/>
    </source>
</evidence>
<keyword evidence="4" id="KW-0676">Redox-active center</keyword>
<evidence type="ECO:0000256" key="1">
    <source>
        <dbReference type="ARBA" id="ARBA00004196"/>
    </source>
</evidence>
<name>A0A412W2D2_9BACT</name>
<evidence type="ECO:0000256" key="2">
    <source>
        <dbReference type="ARBA" id="ARBA00022748"/>
    </source>
</evidence>
<organism evidence="5 6">
    <name type="scientific">Odoribacter splanchnicus</name>
    <dbReference type="NCBI Taxonomy" id="28118"/>
    <lineage>
        <taxon>Bacteria</taxon>
        <taxon>Pseudomonadati</taxon>
        <taxon>Bacteroidota</taxon>
        <taxon>Bacteroidia</taxon>
        <taxon>Bacteroidales</taxon>
        <taxon>Odoribacteraceae</taxon>
        <taxon>Odoribacter</taxon>
    </lineage>
</organism>
<dbReference type="SUPFAM" id="SSF52833">
    <property type="entry name" value="Thioredoxin-like"/>
    <property type="match status" value="1"/>
</dbReference>
<dbReference type="CDD" id="cd02966">
    <property type="entry name" value="TlpA_like_family"/>
    <property type="match status" value="1"/>
</dbReference>
<reference evidence="5 6" key="1">
    <citation type="submission" date="2018-08" db="EMBL/GenBank/DDBJ databases">
        <title>A genome reference for cultivated species of the human gut microbiota.</title>
        <authorList>
            <person name="Zou Y."/>
            <person name="Xue W."/>
            <person name="Luo G."/>
        </authorList>
    </citation>
    <scope>NUCLEOTIDE SEQUENCE [LARGE SCALE GENOMIC DNA]</scope>
    <source>
        <strain evidence="5 6">AF14-6AC</strain>
    </source>
</reference>
<evidence type="ECO:0000256" key="3">
    <source>
        <dbReference type="ARBA" id="ARBA00023157"/>
    </source>
</evidence>
<accession>A0A412W2D2</accession>
<comment type="caution">
    <text evidence="5">The sequence shown here is derived from an EMBL/GenBank/DDBJ whole genome shotgun (WGS) entry which is preliminary data.</text>
</comment>
<evidence type="ECO:0000313" key="6">
    <source>
        <dbReference type="Proteomes" id="UP000283426"/>
    </source>
</evidence>
<dbReference type="RefSeq" id="WP_118108618.1">
    <property type="nucleotide sequence ID" value="NZ_JABWDG010000061.1"/>
</dbReference>
<dbReference type="Gene3D" id="3.40.30.10">
    <property type="entry name" value="Glutaredoxin"/>
    <property type="match status" value="1"/>
</dbReference>
<sequence>MMRTKYLLIFALWFCMPLFSKGISKCDSLRVTGDVSHYVFKDTADNECTFAALKGKYVFLDIWSMSCGPCLREMAYLETIVDKYKDKPIHFISICVENNIALWKKFLKQKGMKGVHWITPLFSPFLKENGFIGVPRFVLLDKNGCIMWRNAKRPSDADLQKELDLLFK</sequence>
<keyword evidence="2" id="KW-0201">Cytochrome c-type biogenesis</keyword>
<dbReference type="PROSITE" id="PS51352">
    <property type="entry name" value="THIOREDOXIN_2"/>
    <property type="match status" value="1"/>
</dbReference>
<dbReference type="InterPro" id="IPR013766">
    <property type="entry name" value="Thioredoxin_domain"/>
</dbReference>
<keyword evidence="3" id="KW-1015">Disulfide bond</keyword>